<evidence type="ECO:0000256" key="2">
    <source>
        <dbReference type="SAM" id="MobiDB-lite"/>
    </source>
</evidence>
<dbReference type="InterPro" id="IPR011009">
    <property type="entry name" value="Kinase-like_dom_sf"/>
</dbReference>
<accession>A0A7S8E889</accession>
<dbReference type="RefSeq" id="WP_195170245.1">
    <property type="nucleotide sequence ID" value="NZ_CP062983.1"/>
</dbReference>
<sequence>MPSSQLQTSTSASQNPPHPTAKSNSASDVIEREAEQIQPDGSLRTTQTQTNGAAHTHGRAAADSNGAQAASSAASATSGATAQAVPNPQEMGNMSDMMAHMREMLEQEQGVEDFVNQRRPRSMRMLLRFWHILVFSLWLFGRLIFWNIYVSRYFPRWVYSGNTQRWRKYAREFSNFASELGGVLIKLGQFASTRADMLPDEVIAELANLQDEVPTIPYERISRTIYAELGDPASRFEMIDPNPLAAASLGQVHRARLKTGEDVVIKVQRPGIRDMVYTDLAALFIVAKVAMRFRFVSRRADAVALIDEFGRVLLEEVSYLNEAENAARFDKMFADDDGIKVPHIYREHSTDLILTIEDVTTLKLNDFAALEAAGIDRREVAERLMDTYMVQIFDQRFFHADPHPGNLFVKPLPVTPEEERGYIENGGGRPFQLIFIDFGMTATLTPQIVRGLVNTLKAVITRDARALVQSYVDLGFLLPTADLVRLEDAIKAVFDQVWGLSMTEINNVEFDVMTRIAREFNDILKDIPFQLPQDFIYLGRAVGILTGMATTLDPSFNPWQSIQTNMQRFILTDEDADFIGELRRTFLLPLEEALTGGPEAFFSALQRVYSQVAYRLQAPERIEKMLANIVSGDVAVQTKLSQQHRRLLERIDKNGRRSTRMMLVGSLLICGTLLYTNGDVDIAAVALAAAGVIYISTWFLG</sequence>
<keyword evidence="5" id="KW-0418">Kinase</keyword>
<feature type="transmembrane region" description="Helical" evidence="3">
    <location>
        <begin position="129"/>
        <end position="149"/>
    </location>
</feature>
<dbReference type="AlphaFoldDB" id="A0A7S8E889"/>
<feature type="compositionally biased region" description="Low complexity" evidence="2">
    <location>
        <begin position="61"/>
        <end position="84"/>
    </location>
</feature>
<feature type="domain" description="ABC1 atypical kinase-like" evidence="4">
    <location>
        <begin position="209"/>
        <end position="470"/>
    </location>
</feature>
<dbReference type="SUPFAM" id="SSF56112">
    <property type="entry name" value="Protein kinase-like (PK-like)"/>
    <property type="match status" value="1"/>
</dbReference>
<comment type="similarity">
    <text evidence="1">Belongs to the protein kinase superfamily. ADCK protein kinase family.</text>
</comment>
<evidence type="ECO:0000256" key="3">
    <source>
        <dbReference type="SAM" id="Phobius"/>
    </source>
</evidence>
<dbReference type="EMBL" id="CP062983">
    <property type="protein sequence ID" value="QPC82176.1"/>
    <property type="molecule type" value="Genomic_DNA"/>
</dbReference>
<keyword evidence="6" id="KW-1185">Reference proteome</keyword>
<keyword evidence="3" id="KW-0812">Transmembrane</keyword>
<feature type="compositionally biased region" description="Low complexity" evidence="2">
    <location>
        <begin position="1"/>
        <end position="14"/>
    </location>
</feature>
<evidence type="ECO:0000313" key="5">
    <source>
        <dbReference type="EMBL" id="QPC82176.1"/>
    </source>
</evidence>
<evidence type="ECO:0000313" key="6">
    <source>
        <dbReference type="Proteomes" id="UP000594468"/>
    </source>
</evidence>
<dbReference type="PANTHER" id="PTHR10566">
    <property type="entry name" value="CHAPERONE-ACTIVITY OF BC1 COMPLEX CABC1 -RELATED"/>
    <property type="match status" value="1"/>
</dbReference>
<dbReference type="Pfam" id="PF03109">
    <property type="entry name" value="ABC1"/>
    <property type="match status" value="1"/>
</dbReference>
<dbReference type="InterPro" id="IPR004147">
    <property type="entry name" value="ABC1_dom"/>
</dbReference>
<dbReference type="InterPro" id="IPR050154">
    <property type="entry name" value="UbiB_kinase"/>
</dbReference>
<dbReference type="GO" id="GO:0016301">
    <property type="term" value="F:kinase activity"/>
    <property type="evidence" value="ECO:0007669"/>
    <property type="project" value="UniProtKB-KW"/>
</dbReference>
<dbReference type="PANTHER" id="PTHR10566:SF113">
    <property type="entry name" value="PROTEIN ACTIVITY OF BC1 COMPLEX KINASE 7, CHLOROPLASTIC"/>
    <property type="match status" value="1"/>
</dbReference>
<keyword evidence="3" id="KW-1133">Transmembrane helix</keyword>
<evidence type="ECO:0000256" key="1">
    <source>
        <dbReference type="ARBA" id="ARBA00009670"/>
    </source>
</evidence>
<dbReference type="KEGG" id="pmet:G4Y79_21210"/>
<keyword evidence="5" id="KW-0808">Transferase</keyword>
<protein>
    <submittedName>
        <fullName evidence="5">AarF/ABC1/UbiB kinase family protein</fullName>
    </submittedName>
</protein>
<dbReference type="Proteomes" id="UP000594468">
    <property type="component" value="Chromosome"/>
</dbReference>
<evidence type="ECO:0000259" key="4">
    <source>
        <dbReference type="Pfam" id="PF03109"/>
    </source>
</evidence>
<keyword evidence="3" id="KW-0472">Membrane</keyword>
<reference evidence="5 6" key="1">
    <citation type="submission" date="2020-02" db="EMBL/GenBank/DDBJ databases">
        <authorList>
            <person name="Zheng R.K."/>
            <person name="Sun C.M."/>
        </authorList>
    </citation>
    <scope>NUCLEOTIDE SEQUENCE [LARGE SCALE GENOMIC DNA]</scope>
    <source>
        <strain evidence="6">rifampicinis</strain>
    </source>
</reference>
<gene>
    <name evidence="5" type="ORF">G4Y79_21210</name>
</gene>
<feature type="region of interest" description="Disordered" evidence="2">
    <location>
        <begin position="1"/>
        <end position="93"/>
    </location>
</feature>
<name>A0A7S8E889_9CHLR</name>
<proteinExistence type="inferred from homology"/>
<dbReference type="CDD" id="cd05121">
    <property type="entry name" value="ABC1_ADCK3-like"/>
    <property type="match status" value="1"/>
</dbReference>
<feature type="compositionally biased region" description="Polar residues" evidence="2">
    <location>
        <begin position="43"/>
        <end position="53"/>
    </location>
</feature>
<organism evidence="5 6">
    <name type="scientific">Phototrophicus methaneseepsis</name>
    <dbReference type="NCBI Taxonomy" id="2710758"/>
    <lineage>
        <taxon>Bacteria</taxon>
        <taxon>Bacillati</taxon>
        <taxon>Chloroflexota</taxon>
        <taxon>Candidatus Thermofontia</taxon>
        <taxon>Phototrophicales</taxon>
        <taxon>Phototrophicaceae</taxon>
        <taxon>Phototrophicus</taxon>
    </lineage>
</organism>